<accession>B6IH19</accession>
<dbReference type="AlphaFoldDB" id="B6IH19"/>
<dbReference type="RefSeq" id="XP_045098766.1">
    <property type="nucleotide sequence ID" value="XM_045236038.1"/>
</dbReference>
<dbReference type="Proteomes" id="UP000008549">
    <property type="component" value="Unassembled WGS sequence"/>
</dbReference>
<gene>
    <name evidence="1" type="ORF">CBG25321</name>
    <name evidence="1" type="ORF">CBG_25321</name>
</gene>
<dbReference type="InParanoid" id="B6IH19"/>
<protein>
    <submittedName>
        <fullName evidence="1">Protein CBG25321</fullName>
    </submittedName>
</protein>
<keyword evidence="2" id="KW-1185">Reference proteome</keyword>
<dbReference type="EMBL" id="HE601064">
    <property type="protein sequence ID" value="CAR99199.1"/>
    <property type="molecule type" value="Genomic_DNA"/>
</dbReference>
<reference evidence="1 2" key="1">
    <citation type="journal article" date="2003" name="PLoS Biol.">
        <title>The genome sequence of Caenorhabditis briggsae: a platform for comparative genomics.</title>
        <authorList>
            <person name="Stein L.D."/>
            <person name="Bao Z."/>
            <person name="Blasiar D."/>
            <person name="Blumenthal T."/>
            <person name="Brent M.R."/>
            <person name="Chen N."/>
            <person name="Chinwalla A."/>
            <person name="Clarke L."/>
            <person name="Clee C."/>
            <person name="Coghlan A."/>
            <person name="Coulson A."/>
            <person name="D'Eustachio P."/>
            <person name="Fitch D.H."/>
            <person name="Fulton L.A."/>
            <person name="Fulton R.E."/>
            <person name="Griffiths-Jones S."/>
            <person name="Harris T.W."/>
            <person name="Hillier L.W."/>
            <person name="Kamath R."/>
            <person name="Kuwabara P.E."/>
            <person name="Mardis E.R."/>
            <person name="Marra M.A."/>
            <person name="Miner T.L."/>
            <person name="Minx P."/>
            <person name="Mullikin J.C."/>
            <person name="Plumb R.W."/>
            <person name="Rogers J."/>
            <person name="Schein J.E."/>
            <person name="Sohrmann M."/>
            <person name="Spieth J."/>
            <person name="Stajich J.E."/>
            <person name="Wei C."/>
            <person name="Willey D."/>
            <person name="Wilson R.K."/>
            <person name="Durbin R."/>
            <person name="Waterston R.H."/>
        </authorList>
    </citation>
    <scope>NUCLEOTIDE SEQUENCE [LARGE SCALE GENOMIC DNA]</scope>
    <source>
        <strain evidence="1 2">AF16</strain>
    </source>
</reference>
<organism evidence="1 2">
    <name type="scientific">Caenorhabditis briggsae</name>
    <dbReference type="NCBI Taxonomy" id="6238"/>
    <lineage>
        <taxon>Eukaryota</taxon>
        <taxon>Metazoa</taxon>
        <taxon>Ecdysozoa</taxon>
        <taxon>Nematoda</taxon>
        <taxon>Chromadorea</taxon>
        <taxon>Rhabditida</taxon>
        <taxon>Rhabditina</taxon>
        <taxon>Rhabditomorpha</taxon>
        <taxon>Rhabditoidea</taxon>
        <taxon>Rhabditidae</taxon>
        <taxon>Peloderinae</taxon>
        <taxon>Caenorhabditis</taxon>
    </lineage>
</organism>
<dbReference type="HOGENOM" id="CLU_2624206_0_0_1"/>
<name>B6IH19_CAEBR</name>
<reference evidence="1 2" key="2">
    <citation type="journal article" date="2011" name="PLoS Genet.">
        <title>Caenorhabditis briggsae recombinant inbred line genotypes reveal inter-strain incompatibility and the evolution of recombination.</title>
        <authorList>
            <person name="Ross J.A."/>
            <person name="Koboldt D.C."/>
            <person name="Staisch J.E."/>
            <person name="Chamberlin H.M."/>
            <person name="Gupta B.P."/>
            <person name="Miller R.D."/>
            <person name="Baird S.E."/>
            <person name="Haag E.S."/>
        </authorList>
    </citation>
    <scope>NUCLEOTIDE SEQUENCE [LARGE SCALE GENOMIC DNA]</scope>
    <source>
        <strain evidence="1 2">AF16</strain>
    </source>
</reference>
<proteinExistence type="predicted"/>
<dbReference type="KEGG" id="cbr:CBG_25321"/>
<dbReference type="GeneID" id="68916814"/>
<sequence>MFFILQYVFQKIVLFRFLVSDFVVPIEQTFRKKAERWQSLVRKSTEGKFEEEARKMRINKCVKVSKRKYRWSSQLHSF</sequence>
<evidence type="ECO:0000313" key="2">
    <source>
        <dbReference type="Proteomes" id="UP000008549"/>
    </source>
</evidence>
<evidence type="ECO:0000313" key="1">
    <source>
        <dbReference type="EMBL" id="CAR99199.1"/>
    </source>
</evidence>
<dbReference type="CTD" id="68916814"/>